<evidence type="ECO:0000313" key="4">
    <source>
        <dbReference type="Proteomes" id="UP001577047"/>
    </source>
</evidence>
<keyword evidence="4" id="KW-1185">Reference proteome</keyword>
<dbReference type="EMBL" id="JBHFXX010000007">
    <property type="protein sequence ID" value="MFB3800811.1"/>
    <property type="molecule type" value="Genomic_DNA"/>
</dbReference>
<comment type="caution">
    <text evidence="3">The sequence shown here is derived from an EMBL/GenBank/DDBJ whole genome shotgun (WGS) entry which is preliminary data.</text>
</comment>
<keyword evidence="1" id="KW-0175">Coiled coil</keyword>
<proteinExistence type="predicted"/>
<reference evidence="3 4" key="1">
    <citation type="submission" date="2024-09" db="EMBL/GenBank/DDBJ databases">
        <authorList>
            <person name="Fullem K."/>
        </authorList>
    </citation>
    <scope>NUCLEOTIDE SEQUENCE [LARGE SCALE GENOMIC DNA]</scope>
    <source>
        <strain evidence="4">K1(2024)</strain>
    </source>
</reference>
<evidence type="ECO:0000313" key="3">
    <source>
        <dbReference type="EMBL" id="MFB3800811.1"/>
    </source>
</evidence>
<feature type="coiled-coil region" evidence="1">
    <location>
        <begin position="60"/>
        <end position="87"/>
    </location>
</feature>
<sequence length="139" mass="14440">MVGITGVNFTIQGTQSSAQASGDSEQTTAKANTVEVQMPTQASKAEQAKASEQSDEPAHIKQMRDLIKELQKQLAEAQKRLAEIQAQPMEEKAKMAAVAGAQGQIAAINGQILKATAELLKALTKSGGSSSGGMVSTQA</sequence>
<dbReference type="RefSeq" id="WP_039577044.1">
    <property type="nucleotide sequence ID" value="NZ_JAUQOQ010000007.1"/>
</dbReference>
<name>A0ABV4Z841_9PSED</name>
<protein>
    <submittedName>
        <fullName evidence="3">Uncharacterized protein</fullName>
    </submittedName>
</protein>
<accession>A0ABV4Z841</accession>
<dbReference type="Proteomes" id="UP001577047">
    <property type="component" value="Unassembled WGS sequence"/>
</dbReference>
<feature type="compositionally biased region" description="Polar residues" evidence="2">
    <location>
        <begin position="10"/>
        <end position="44"/>
    </location>
</feature>
<evidence type="ECO:0000256" key="2">
    <source>
        <dbReference type="SAM" id="MobiDB-lite"/>
    </source>
</evidence>
<evidence type="ECO:0000256" key="1">
    <source>
        <dbReference type="SAM" id="Coils"/>
    </source>
</evidence>
<organism evidence="3 4">
    <name type="scientific">Pseudomonas boreofloridensis</name>
    <dbReference type="NCBI Taxonomy" id="3064348"/>
    <lineage>
        <taxon>Bacteria</taxon>
        <taxon>Pseudomonadati</taxon>
        <taxon>Pseudomonadota</taxon>
        <taxon>Gammaproteobacteria</taxon>
        <taxon>Pseudomonadales</taxon>
        <taxon>Pseudomonadaceae</taxon>
        <taxon>Pseudomonas</taxon>
    </lineage>
</organism>
<feature type="region of interest" description="Disordered" evidence="2">
    <location>
        <begin position="10"/>
        <end position="59"/>
    </location>
</feature>
<gene>
    <name evidence="3" type="ORF">ACE1YR_10230</name>
</gene>